<organism evidence="1 2">
    <name type="scientific">Rhizobium rosettiformans W3</name>
    <dbReference type="NCBI Taxonomy" id="538378"/>
    <lineage>
        <taxon>Bacteria</taxon>
        <taxon>Pseudomonadati</taxon>
        <taxon>Pseudomonadota</taxon>
        <taxon>Alphaproteobacteria</taxon>
        <taxon>Hyphomicrobiales</taxon>
        <taxon>Rhizobiaceae</taxon>
        <taxon>Rhizobium/Agrobacterium group</taxon>
        <taxon>Rhizobium</taxon>
    </lineage>
</organism>
<name>A0A4S8PTS3_9HYPH</name>
<sequence>MGSIHNLLGKASVTYPHSILAKNGLIHIMCSAMENELRKTLLETAAAFAKASDCAVSTVARRAKSDPNFFARLSDPANSFTARTFDQVMRWCADNWPTDKQMPLGLMKWIAATEYQKGHAG</sequence>
<dbReference type="RefSeq" id="WP_136542515.1">
    <property type="nucleotide sequence ID" value="NZ_STGU01000011.1"/>
</dbReference>
<protein>
    <submittedName>
        <fullName evidence="1">Uncharacterized protein</fullName>
    </submittedName>
</protein>
<comment type="caution">
    <text evidence="1">The sequence shown here is derived from an EMBL/GenBank/DDBJ whole genome shotgun (WGS) entry which is preliminary data.</text>
</comment>
<dbReference type="AlphaFoldDB" id="A0A4S8PTS3"/>
<evidence type="ECO:0000313" key="2">
    <source>
        <dbReference type="Proteomes" id="UP000307378"/>
    </source>
</evidence>
<gene>
    <name evidence="1" type="ORF">FAA86_17975</name>
</gene>
<evidence type="ECO:0000313" key="1">
    <source>
        <dbReference type="EMBL" id="THV33082.1"/>
    </source>
</evidence>
<accession>A0A4S8PTS3</accession>
<dbReference type="EMBL" id="STGU01000011">
    <property type="protein sequence ID" value="THV33082.1"/>
    <property type="molecule type" value="Genomic_DNA"/>
</dbReference>
<reference evidence="1 2" key="1">
    <citation type="submission" date="2019-04" db="EMBL/GenBank/DDBJ databases">
        <title>genome sequence of strain W3.</title>
        <authorList>
            <person name="Gao J."/>
            <person name="Sun J."/>
        </authorList>
    </citation>
    <scope>NUCLEOTIDE SEQUENCE [LARGE SCALE GENOMIC DNA]</scope>
    <source>
        <strain evidence="1 2">W3</strain>
    </source>
</reference>
<dbReference type="Proteomes" id="UP000307378">
    <property type="component" value="Unassembled WGS sequence"/>
</dbReference>
<proteinExistence type="predicted"/>